<evidence type="ECO:0000256" key="2">
    <source>
        <dbReference type="SAM" id="MobiDB-lite"/>
    </source>
</evidence>
<dbReference type="eggNOG" id="KOG4555">
    <property type="taxonomic scope" value="Eukaryota"/>
</dbReference>
<proteinExistence type="inferred from homology"/>
<reference evidence="4" key="1">
    <citation type="submission" date="2011-02" db="EMBL/GenBank/DDBJ databases">
        <title>The Genome Sequence of Capsaspora owczarzaki ATCC 30864.</title>
        <authorList>
            <person name="Russ C."/>
            <person name="Cuomo C."/>
            <person name="Burger G."/>
            <person name="Gray M.W."/>
            <person name="Holland P.W.H."/>
            <person name="King N."/>
            <person name="Lang F.B.F."/>
            <person name="Roger A.J."/>
            <person name="Ruiz-Trillo I."/>
            <person name="Young S.K."/>
            <person name="Zeng Q."/>
            <person name="Gargeya S."/>
            <person name="Alvarado L."/>
            <person name="Berlin A."/>
            <person name="Chapman S.B."/>
            <person name="Chen Z."/>
            <person name="Freedman E."/>
            <person name="Gellesch M."/>
            <person name="Goldberg J."/>
            <person name="Griggs A."/>
            <person name="Gujja S."/>
            <person name="Heilman E."/>
            <person name="Heiman D."/>
            <person name="Howarth C."/>
            <person name="Mehta T."/>
            <person name="Neiman D."/>
            <person name="Pearson M."/>
            <person name="Roberts A."/>
            <person name="Saif S."/>
            <person name="Shea T."/>
            <person name="Shenoy N."/>
            <person name="Sisk P."/>
            <person name="Stolte C."/>
            <person name="Sykes S."/>
            <person name="White J."/>
            <person name="Yandava C."/>
            <person name="Haas B."/>
            <person name="Nusbaum C."/>
            <person name="Birren B."/>
        </authorList>
    </citation>
    <scope>NUCLEOTIDE SEQUENCE</scope>
    <source>
        <strain evidence="4">ATCC 30864</strain>
    </source>
</reference>
<feature type="region of interest" description="Disordered" evidence="2">
    <location>
        <begin position="62"/>
        <end position="89"/>
    </location>
</feature>
<evidence type="ECO:0000313" key="4">
    <source>
        <dbReference type="Proteomes" id="UP000008743"/>
    </source>
</evidence>
<dbReference type="STRING" id="595528.A0A0D2WUH4"/>
<feature type="compositionally biased region" description="Low complexity" evidence="2">
    <location>
        <begin position="62"/>
        <end position="86"/>
    </location>
</feature>
<dbReference type="PANTHER" id="PTHR21405">
    <property type="entry name" value="CDNA SEQUENCE BC021608"/>
    <property type="match status" value="1"/>
</dbReference>
<dbReference type="GO" id="GO:0006570">
    <property type="term" value="P:tyrosine metabolic process"/>
    <property type="evidence" value="ECO:0007669"/>
    <property type="project" value="TreeGrafter"/>
</dbReference>
<organism evidence="3 4">
    <name type="scientific">Capsaspora owczarzaki (strain ATCC 30864)</name>
    <dbReference type="NCBI Taxonomy" id="595528"/>
    <lineage>
        <taxon>Eukaryota</taxon>
        <taxon>Filasterea</taxon>
        <taxon>Capsaspora</taxon>
    </lineage>
</organism>
<dbReference type="OrthoDB" id="539634at2759"/>
<evidence type="ECO:0000313" key="3">
    <source>
        <dbReference type="EMBL" id="KJE96340.1"/>
    </source>
</evidence>
<dbReference type="RefSeq" id="XP_004344301.1">
    <property type="nucleotide sequence ID" value="XM_004344251.2"/>
</dbReference>
<gene>
    <name evidence="3" type="ORF">CAOG_006680</name>
</gene>
<comment type="similarity">
    <text evidence="1">Belongs to the TTC36 family.</text>
</comment>
<dbReference type="AlphaFoldDB" id="A0A0D2WUH4"/>
<protein>
    <submittedName>
        <fullName evidence="3">Uncharacterized protein</fullName>
    </submittedName>
</protein>
<dbReference type="SUPFAM" id="SSF48452">
    <property type="entry name" value="TPR-like"/>
    <property type="match status" value="1"/>
</dbReference>
<dbReference type="Proteomes" id="UP000008743">
    <property type="component" value="Unassembled WGS sequence"/>
</dbReference>
<dbReference type="InterPro" id="IPR038906">
    <property type="entry name" value="TTC36"/>
</dbReference>
<sequence>MAGNAQHDAILDAIFDPTLTLSTMRAPATIRPIARPTQPPALSESEREAVALELQAVRLASSVSAVTSPSPTTTTTSHPAADAAATNDGDSDVQRLAEAEVLLRKAIALAPRKPSLYNNLAQVLRLRHHPTASTTASCGESATPGSCTTAAPATTSAFSEILTLLGRAIELSDPTGAKSPAEFESDEHLRTARQAYVQRALVRQLLQLDADSKADHRRAAELGSDFSRTELVNSNPYAAMCNAMMGQYLATLKGGAER</sequence>
<dbReference type="InterPro" id="IPR011990">
    <property type="entry name" value="TPR-like_helical_dom_sf"/>
</dbReference>
<dbReference type="PANTHER" id="PTHR21405:SF0">
    <property type="entry name" value="TETRATRICOPEPTIDE REPEAT PROTEIN 36"/>
    <property type="match status" value="1"/>
</dbReference>
<accession>A0A0D2WUH4</accession>
<name>A0A0D2WUH4_CAPO3</name>
<dbReference type="EMBL" id="KE346371">
    <property type="protein sequence ID" value="KJE96340.1"/>
    <property type="molecule type" value="Genomic_DNA"/>
</dbReference>
<dbReference type="InParanoid" id="A0A0D2WUH4"/>
<keyword evidence="4" id="KW-1185">Reference proteome</keyword>
<dbReference type="Gene3D" id="1.25.40.10">
    <property type="entry name" value="Tetratricopeptide repeat domain"/>
    <property type="match status" value="1"/>
</dbReference>
<evidence type="ECO:0000256" key="1">
    <source>
        <dbReference type="ARBA" id="ARBA00006995"/>
    </source>
</evidence>
<dbReference type="PhylomeDB" id="A0A0D2WUH4"/>